<dbReference type="GO" id="GO:0043531">
    <property type="term" value="F:ADP binding"/>
    <property type="evidence" value="ECO:0007669"/>
    <property type="project" value="InterPro"/>
</dbReference>
<protein>
    <submittedName>
        <fullName evidence="8">Uncharacterized protein</fullName>
    </submittedName>
</protein>
<keyword evidence="2" id="KW-0433">Leucine-rich repeat</keyword>
<proteinExistence type="inferred from homology"/>
<feature type="domain" description="Disease resistance N-terminal" evidence="7">
    <location>
        <begin position="13"/>
        <end position="95"/>
    </location>
</feature>
<sequence length="599" mass="67795">MEATGLSVGKSVLNGALGYAKSAITQEVALQLGVHRDQAFIRDELEMMLAFLMAAHEERDEHKVVKTWVKQVRDVAYDVEDCLQDFAVRLERPSRWCFLRTLLDRSRVATRMKELRAKVEDVSQRNVRYHLIKGSSPKPAIGAGPSIIYGATKFGIDEARRQKDKAKVDLSQLIDEGNTDLRVIAVWGANDSLGQTVIIKGEYDNLKRSKKFKLYAWIRILHPFNPLDFLQCIMRQFYQTCFEEPVKTQEQTNIGAQILKKMGAMKQEELVDAFIRHVNENRYLIVLNDVSTIEDWDAIKEYFPNNNKGSRIIVSTQHGEVASLCAGSESVVSELKQSSVDQSIFASHKIWTMMEPESTSSETILGTKNYMMVTDENQSAGSNENMVRKGLTRIGTIGGALEESQLVGREKEKNDLMNLILKQDNQQSIVVTLWGMGGLGKTTLIKDVYQSQELSGLFEKRSCVTIVRPFVLEDVLKSLAMQLDTNSKKGNIETRIATRKLTIIETLIEELGKILERKRCLIVLDDLSSVTEWDMIIQSLPKMESASRIVITTREENIAKHCSSEKGSIYKLEVLANRDALDLFTKKVQCDLSLFFCFI</sequence>
<dbReference type="InterPro" id="IPR002182">
    <property type="entry name" value="NB-ARC"/>
</dbReference>
<dbReference type="Gene3D" id="1.20.5.4130">
    <property type="match status" value="1"/>
</dbReference>
<keyword evidence="3" id="KW-0677">Repeat</keyword>
<dbReference type="PRINTS" id="PR00364">
    <property type="entry name" value="DISEASERSIST"/>
</dbReference>
<dbReference type="InterPro" id="IPR041118">
    <property type="entry name" value="Rx_N"/>
</dbReference>
<dbReference type="InterPro" id="IPR038005">
    <property type="entry name" value="RX-like_CC"/>
</dbReference>
<dbReference type="PANTHER" id="PTHR19338">
    <property type="entry name" value="TRANSLOCASE OF INNER MITOCHONDRIAL MEMBRANE 13 HOMOLOG"/>
    <property type="match status" value="1"/>
</dbReference>
<gene>
    <name evidence="8" type="ORF">HU200_003644</name>
</gene>
<keyword evidence="5" id="KW-0611">Plant defense</keyword>
<dbReference type="Proteomes" id="UP000636709">
    <property type="component" value="Unassembled WGS sequence"/>
</dbReference>
<reference evidence="8" key="1">
    <citation type="submission" date="2020-07" db="EMBL/GenBank/DDBJ databases">
        <title>Genome sequence and genetic diversity analysis of an under-domesticated orphan crop, white fonio (Digitaria exilis).</title>
        <authorList>
            <person name="Bennetzen J.L."/>
            <person name="Chen S."/>
            <person name="Ma X."/>
            <person name="Wang X."/>
            <person name="Yssel A.E.J."/>
            <person name="Chaluvadi S.R."/>
            <person name="Johnson M."/>
            <person name="Gangashetty P."/>
            <person name="Hamidou F."/>
            <person name="Sanogo M.D."/>
            <person name="Zwaenepoel A."/>
            <person name="Wallace J."/>
            <person name="Van De Peer Y."/>
            <person name="Van Deynze A."/>
        </authorList>
    </citation>
    <scope>NUCLEOTIDE SEQUENCE</scope>
    <source>
        <tissue evidence="8">Leaves</tissue>
    </source>
</reference>
<accession>A0A835FTM6</accession>
<dbReference type="Pfam" id="PF00931">
    <property type="entry name" value="NB-ARC"/>
    <property type="match status" value="2"/>
</dbReference>
<comment type="similarity">
    <text evidence="1">Belongs to the disease resistance NB-LRR family.</text>
</comment>
<evidence type="ECO:0000259" key="7">
    <source>
        <dbReference type="Pfam" id="PF18052"/>
    </source>
</evidence>
<evidence type="ECO:0000259" key="6">
    <source>
        <dbReference type="Pfam" id="PF00931"/>
    </source>
</evidence>
<dbReference type="AlphaFoldDB" id="A0A835FTM6"/>
<name>A0A835FTM6_9POAL</name>
<dbReference type="InterPro" id="IPR027417">
    <property type="entry name" value="P-loop_NTPase"/>
</dbReference>
<dbReference type="SUPFAM" id="SSF52540">
    <property type="entry name" value="P-loop containing nucleoside triphosphate hydrolases"/>
    <property type="match status" value="2"/>
</dbReference>
<dbReference type="Pfam" id="PF18052">
    <property type="entry name" value="Rx_N"/>
    <property type="match status" value="1"/>
</dbReference>
<dbReference type="PANTHER" id="PTHR19338:SF58">
    <property type="entry name" value="OS09G0517100 PROTEIN"/>
    <property type="match status" value="1"/>
</dbReference>
<evidence type="ECO:0000256" key="2">
    <source>
        <dbReference type="ARBA" id="ARBA00022614"/>
    </source>
</evidence>
<evidence type="ECO:0000256" key="4">
    <source>
        <dbReference type="ARBA" id="ARBA00022741"/>
    </source>
</evidence>
<evidence type="ECO:0000256" key="5">
    <source>
        <dbReference type="ARBA" id="ARBA00022821"/>
    </source>
</evidence>
<dbReference type="GO" id="GO:0006952">
    <property type="term" value="P:defense response"/>
    <property type="evidence" value="ECO:0007669"/>
    <property type="project" value="UniProtKB-KW"/>
</dbReference>
<feature type="domain" description="NB-ARC" evidence="6">
    <location>
        <begin position="172"/>
        <end position="331"/>
    </location>
</feature>
<evidence type="ECO:0000256" key="1">
    <source>
        <dbReference type="ARBA" id="ARBA00008894"/>
    </source>
</evidence>
<organism evidence="8 9">
    <name type="scientific">Digitaria exilis</name>
    <dbReference type="NCBI Taxonomy" id="1010633"/>
    <lineage>
        <taxon>Eukaryota</taxon>
        <taxon>Viridiplantae</taxon>
        <taxon>Streptophyta</taxon>
        <taxon>Embryophyta</taxon>
        <taxon>Tracheophyta</taxon>
        <taxon>Spermatophyta</taxon>
        <taxon>Magnoliopsida</taxon>
        <taxon>Liliopsida</taxon>
        <taxon>Poales</taxon>
        <taxon>Poaceae</taxon>
        <taxon>PACMAD clade</taxon>
        <taxon>Panicoideae</taxon>
        <taxon>Panicodae</taxon>
        <taxon>Paniceae</taxon>
        <taxon>Anthephorinae</taxon>
        <taxon>Digitaria</taxon>
    </lineage>
</organism>
<dbReference type="CDD" id="cd14798">
    <property type="entry name" value="RX-CC_like"/>
    <property type="match status" value="1"/>
</dbReference>
<evidence type="ECO:0000313" key="8">
    <source>
        <dbReference type="EMBL" id="KAF8776314.1"/>
    </source>
</evidence>
<dbReference type="EMBL" id="JACEFO010000213">
    <property type="protein sequence ID" value="KAF8776314.1"/>
    <property type="molecule type" value="Genomic_DNA"/>
</dbReference>
<keyword evidence="4" id="KW-0547">Nucleotide-binding</keyword>
<dbReference type="OrthoDB" id="675227at2759"/>
<comment type="caution">
    <text evidence="8">The sequence shown here is derived from an EMBL/GenBank/DDBJ whole genome shotgun (WGS) entry which is preliminary data.</text>
</comment>
<evidence type="ECO:0000313" key="9">
    <source>
        <dbReference type="Proteomes" id="UP000636709"/>
    </source>
</evidence>
<feature type="domain" description="NB-ARC" evidence="6">
    <location>
        <begin position="410"/>
        <end position="588"/>
    </location>
</feature>
<evidence type="ECO:0000256" key="3">
    <source>
        <dbReference type="ARBA" id="ARBA00022737"/>
    </source>
</evidence>
<dbReference type="Gene3D" id="3.40.50.300">
    <property type="entry name" value="P-loop containing nucleotide triphosphate hydrolases"/>
    <property type="match status" value="2"/>
</dbReference>
<keyword evidence="9" id="KW-1185">Reference proteome</keyword>